<dbReference type="InterPro" id="IPR011010">
    <property type="entry name" value="DNA_brk_join_enz"/>
</dbReference>
<evidence type="ECO:0000259" key="7">
    <source>
        <dbReference type="PROSITE" id="PS51900"/>
    </source>
</evidence>
<evidence type="ECO:0000256" key="1">
    <source>
        <dbReference type="ARBA" id="ARBA00008857"/>
    </source>
</evidence>
<dbReference type="InterPro" id="IPR025166">
    <property type="entry name" value="Integrase_DNA_bind_dom"/>
</dbReference>
<protein>
    <submittedName>
        <fullName evidence="8">Integrase</fullName>
    </submittedName>
</protein>
<dbReference type="InterPro" id="IPR010998">
    <property type="entry name" value="Integrase_recombinase_N"/>
</dbReference>
<dbReference type="Pfam" id="PF13356">
    <property type="entry name" value="Arm-DNA-bind_3"/>
    <property type="match status" value="1"/>
</dbReference>
<keyword evidence="2" id="KW-0229">DNA integration</keyword>
<dbReference type="SUPFAM" id="SSF56349">
    <property type="entry name" value="DNA breaking-rejoining enzymes"/>
    <property type="match status" value="1"/>
</dbReference>
<keyword evidence="4" id="KW-0233">DNA recombination</keyword>
<accession>A0ABQ2JZ06</accession>
<organism evidence="8 9">
    <name type="scientific">Novosphingobium indicum</name>
    <dbReference type="NCBI Taxonomy" id="462949"/>
    <lineage>
        <taxon>Bacteria</taxon>
        <taxon>Pseudomonadati</taxon>
        <taxon>Pseudomonadota</taxon>
        <taxon>Alphaproteobacteria</taxon>
        <taxon>Sphingomonadales</taxon>
        <taxon>Sphingomonadaceae</taxon>
        <taxon>Novosphingobium</taxon>
    </lineage>
</organism>
<dbReference type="InterPro" id="IPR044068">
    <property type="entry name" value="CB"/>
</dbReference>
<dbReference type="Gene3D" id="3.30.160.390">
    <property type="entry name" value="Integrase, DNA-binding domain"/>
    <property type="match status" value="1"/>
</dbReference>
<gene>
    <name evidence="8" type="primary">int</name>
    <name evidence="8" type="ORF">GCM10011349_38990</name>
</gene>
<dbReference type="InterPro" id="IPR038488">
    <property type="entry name" value="Integrase_DNA-bd_sf"/>
</dbReference>
<keyword evidence="9" id="KW-1185">Reference proteome</keyword>
<evidence type="ECO:0000256" key="4">
    <source>
        <dbReference type="ARBA" id="ARBA00023172"/>
    </source>
</evidence>
<dbReference type="Proteomes" id="UP000605099">
    <property type="component" value="Unassembled WGS sequence"/>
</dbReference>
<dbReference type="PANTHER" id="PTHR30629:SF2">
    <property type="entry name" value="PROPHAGE INTEGRASE INTS-RELATED"/>
    <property type="match status" value="1"/>
</dbReference>
<dbReference type="InterPro" id="IPR013762">
    <property type="entry name" value="Integrase-like_cat_sf"/>
</dbReference>
<sequence length="425" mass="48958">MLETWNQQSIKGLLAKQYRGRETCPVRKGLAIRFGARGAVFEWQRRVNGTPRTIKLGTFGPDFGLADARAKAAEINEDLAAGVDVYVKHGAGIAPEETGRRKRGQMTCQEAWDAYIAEISNGTGTTKANADSTKDDKEGYWRRYWKDEIADMMVADLTFEDVYEVTDNLSDRPSARRNAIAYLSKFLKWCRTNRLKTGMGQTLPTDGIDRGSVTKRDRYFSHEEIRWFWTALDDLTPVWRDYYICVLLTGMRRTEISELRRAEVMRADTCFDIAAERMKGKTRFLAPVGHKTWKIVSERLRRHNSEFVFRSAHRLKDAPISGYSYVVKKLRETMAALAAKQGKTIEPWSTHSLRHTFSTLANGLRDEDERALLDPGTVEQCMAHKIPGIAGVYNHNQYFADKRRAWRIWEDEVRRIVGDEMFERY</sequence>
<dbReference type="InterPro" id="IPR002104">
    <property type="entry name" value="Integrase_catalytic"/>
</dbReference>
<dbReference type="InterPro" id="IPR050808">
    <property type="entry name" value="Phage_Integrase"/>
</dbReference>
<feature type="domain" description="Tyr recombinase" evidence="6">
    <location>
        <begin position="215"/>
        <end position="407"/>
    </location>
</feature>
<dbReference type="Gene3D" id="1.10.150.130">
    <property type="match status" value="1"/>
</dbReference>
<dbReference type="Pfam" id="PF00589">
    <property type="entry name" value="Phage_integrase"/>
    <property type="match status" value="1"/>
</dbReference>
<dbReference type="Gene3D" id="1.10.443.10">
    <property type="entry name" value="Intergrase catalytic core"/>
    <property type="match status" value="1"/>
</dbReference>
<evidence type="ECO:0000259" key="6">
    <source>
        <dbReference type="PROSITE" id="PS51898"/>
    </source>
</evidence>
<proteinExistence type="inferred from homology"/>
<comment type="caution">
    <text evidence="8">The sequence shown here is derived from an EMBL/GenBank/DDBJ whole genome shotgun (WGS) entry which is preliminary data.</text>
</comment>
<evidence type="ECO:0000256" key="3">
    <source>
        <dbReference type="ARBA" id="ARBA00023125"/>
    </source>
</evidence>
<evidence type="ECO:0000256" key="2">
    <source>
        <dbReference type="ARBA" id="ARBA00022908"/>
    </source>
</evidence>
<feature type="domain" description="Core-binding (CB)" evidence="7">
    <location>
        <begin position="106"/>
        <end position="191"/>
    </location>
</feature>
<evidence type="ECO:0000256" key="5">
    <source>
        <dbReference type="PROSITE-ProRule" id="PRU01248"/>
    </source>
</evidence>
<dbReference type="PANTHER" id="PTHR30629">
    <property type="entry name" value="PROPHAGE INTEGRASE"/>
    <property type="match status" value="1"/>
</dbReference>
<dbReference type="EMBL" id="BMLK01000024">
    <property type="protein sequence ID" value="GGN58956.1"/>
    <property type="molecule type" value="Genomic_DNA"/>
</dbReference>
<reference evidence="9" key="1">
    <citation type="journal article" date="2019" name="Int. J. Syst. Evol. Microbiol.">
        <title>The Global Catalogue of Microorganisms (GCM) 10K type strain sequencing project: providing services to taxonomists for standard genome sequencing and annotation.</title>
        <authorList>
            <consortium name="The Broad Institute Genomics Platform"/>
            <consortium name="The Broad Institute Genome Sequencing Center for Infectious Disease"/>
            <person name="Wu L."/>
            <person name="Ma J."/>
        </authorList>
    </citation>
    <scope>NUCLEOTIDE SEQUENCE [LARGE SCALE GENOMIC DNA]</scope>
    <source>
        <strain evidence="9">CGMCC 1.6784</strain>
    </source>
</reference>
<keyword evidence="3 5" id="KW-0238">DNA-binding</keyword>
<comment type="similarity">
    <text evidence="1">Belongs to the 'phage' integrase family.</text>
</comment>
<dbReference type="PROSITE" id="PS51898">
    <property type="entry name" value="TYR_RECOMBINASE"/>
    <property type="match status" value="1"/>
</dbReference>
<dbReference type="PROSITE" id="PS51900">
    <property type="entry name" value="CB"/>
    <property type="match status" value="1"/>
</dbReference>
<name>A0ABQ2JZ06_9SPHN</name>
<evidence type="ECO:0000313" key="8">
    <source>
        <dbReference type="EMBL" id="GGN58956.1"/>
    </source>
</evidence>
<dbReference type="RefSeq" id="WP_188822447.1">
    <property type="nucleotide sequence ID" value="NZ_BMLK01000024.1"/>
</dbReference>
<evidence type="ECO:0000313" key="9">
    <source>
        <dbReference type="Proteomes" id="UP000605099"/>
    </source>
</evidence>